<evidence type="ECO:0000256" key="3">
    <source>
        <dbReference type="ARBA" id="ARBA00022801"/>
    </source>
</evidence>
<proteinExistence type="predicted"/>
<dbReference type="NCBIfam" id="NF006579">
    <property type="entry name" value="PRK09104.1"/>
    <property type="match status" value="1"/>
</dbReference>
<comment type="caution">
    <text evidence="5">The sequence shown here is derived from an EMBL/GenBank/DDBJ whole genome shotgun (WGS) entry which is preliminary data.</text>
</comment>
<dbReference type="GO" id="GO:0016805">
    <property type="term" value="F:dipeptidase activity"/>
    <property type="evidence" value="ECO:0007669"/>
    <property type="project" value="UniProtKB-KW"/>
</dbReference>
<keyword evidence="2" id="KW-0479">Metal-binding</keyword>
<dbReference type="NCBIfam" id="NF005914">
    <property type="entry name" value="PRK07907.1"/>
    <property type="match status" value="1"/>
</dbReference>
<keyword evidence="6" id="KW-1185">Reference proteome</keyword>
<reference evidence="6" key="1">
    <citation type="journal article" date="2019" name="Int. J. Syst. Evol. Microbiol.">
        <title>The Global Catalogue of Microorganisms (GCM) 10K type strain sequencing project: providing services to taxonomists for standard genome sequencing and annotation.</title>
        <authorList>
            <consortium name="The Broad Institute Genomics Platform"/>
            <consortium name="The Broad Institute Genome Sequencing Center for Infectious Disease"/>
            <person name="Wu L."/>
            <person name="Ma J."/>
        </authorList>
    </citation>
    <scope>NUCLEOTIDE SEQUENCE [LARGE SCALE GENOMIC DNA]</scope>
    <source>
        <strain evidence="6">CGMCC 1.16306</strain>
    </source>
</reference>
<organism evidence="5 6">
    <name type="scientific">Camelliibacillus cellulosilyticus</name>
    <dbReference type="NCBI Taxonomy" id="2174486"/>
    <lineage>
        <taxon>Bacteria</taxon>
        <taxon>Bacillati</taxon>
        <taxon>Bacillota</taxon>
        <taxon>Bacilli</taxon>
        <taxon>Bacillales</taxon>
        <taxon>Sporolactobacillaceae</taxon>
        <taxon>Camelliibacillus</taxon>
    </lineage>
</organism>
<evidence type="ECO:0000256" key="2">
    <source>
        <dbReference type="ARBA" id="ARBA00022723"/>
    </source>
</evidence>
<name>A0ABV9GIV9_9BACL</name>
<dbReference type="Gene3D" id="3.40.630.10">
    <property type="entry name" value="Zn peptidases"/>
    <property type="match status" value="1"/>
</dbReference>
<keyword evidence="3 5" id="KW-0378">Hydrolase</keyword>
<dbReference type="RefSeq" id="WP_376844525.1">
    <property type="nucleotide sequence ID" value="NZ_JBHSFW010000001.1"/>
</dbReference>
<accession>A0ABV9GIV9</accession>
<dbReference type="EMBL" id="JBHSFW010000001">
    <property type="protein sequence ID" value="MFC4617484.1"/>
    <property type="molecule type" value="Genomic_DNA"/>
</dbReference>
<dbReference type="Pfam" id="PF01546">
    <property type="entry name" value="Peptidase_M20"/>
    <property type="match status" value="1"/>
</dbReference>
<dbReference type="InterPro" id="IPR002933">
    <property type="entry name" value="Peptidase_M20"/>
</dbReference>
<dbReference type="EC" id="3.4.13.-" evidence="5"/>
<keyword evidence="5" id="KW-0224">Dipeptidase</keyword>
<evidence type="ECO:0000313" key="6">
    <source>
        <dbReference type="Proteomes" id="UP001596022"/>
    </source>
</evidence>
<evidence type="ECO:0000259" key="4">
    <source>
        <dbReference type="Pfam" id="PF07687"/>
    </source>
</evidence>
<dbReference type="Pfam" id="PF07687">
    <property type="entry name" value="M20_dimer"/>
    <property type="match status" value="1"/>
</dbReference>
<protein>
    <submittedName>
        <fullName evidence="5">Dipeptidase</fullName>
        <ecNumber evidence="5">3.4.13.-</ecNumber>
    </submittedName>
</protein>
<sequence>MFNEVKAYLQENRQQYLEELTDFLKIESISSDSTHNEDVRHAAEWTAQALKTAGMEHVQVMDTERHPVVYGDWLHAEDAPTVLIYGHYDVQPVDPIDLWETPPFEPAIRDEKIYARGSSDDKGQVFMQIKVIEAIMKTDGKLPVNVKFIYEGEEEIGSPNLDPFVETHTDLLSADVLLVSDTTMLGKNQPSICYGLRGLCGLQIDLKGPNNDLHSGIYGGAVQNTIHGLVELLASMHDTDGRVSVAGFYDDVRELTDEETATYKKLSDDEALKQQLSVKELHGESGYSTKARVWGRPTLEINGIWGGFQGEGIKTVIPAEAHAKITCRLVPDQDPKKIADLIQRHIESHLPKGVTADITLFDQAKPFLTPYDHPAIQAAGKALETAYGTQPTYTRMGGSVPVVETFNSVLGLPAVLMGFGLDDENFHAPNEHFHLENFDKGMLALADYFYELKKAL</sequence>
<dbReference type="PANTHER" id="PTHR43270:SF12">
    <property type="entry name" value="SUCCINYL-DIAMINOPIMELATE DESUCCINYLASE"/>
    <property type="match status" value="1"/>
</dbReference>
<feature type="domain" description="Peptidase M20 dimerisation" evidence="4">
    <location>
        <begin position="194"/>
        <end position="353"/>
    </location>
</feature>
<dbReference type="InterPro" id="IPR051458">
    <property type="entry name" value="Cyt/Met_Dipeptidase"/>
</dbReference>
<dbReference type="Proteomes" id="UP001596022">
    <property type="component" value="Unassembled WGS sequence"/>
</dbReference>
<gene>
    <name evidence="5" type="ORF">ACFO4N_01925</name>
</gene>
<keyword evidence="1" id="KW-0645">Protease</keyword>
<dbReference type="Gene3D" id="3.30.70.360">
    <property type="match status" value="1"/>
</dbReference>
<evidence type="ECO:0000256" key="1">
    <source>
        <dbReference type="ARBA" id="ARBA00022670"/>
    </source>
</evidence>
<dbReference type="CDD" id="cd05680">
    <property type="entry name" value="M20_dipept_like"/>
    <property type="match status" value="1"/>
</dbReference>
<dbReference type="SUPFAM" id="SSF53187">
    <property type="entry name" value="Zn-dependent exopeptidases"/>
    <property type="match status" value="1"/>
</dbReference>
<dbReference type="NCBIfam" id="NF006053">
    <property type="entry name" value="PRK08201.1"/>
    <property type="match status" value="1"/>
</dbReference>
<evidence type="ECO:0000313" key="5">
    <source>
        <dbReference type="EMBL" id="MFC4617484.1"/>
    </source>
</evidence>
<dbReference type="PANTHER" id="PTHR43270">
    <property type="entry name" value="BETA-ALA-HIS DIPEPTIDASE"/>
    <property type="match status" value="1"/>
</dbReference>
<dbReference type="InterPro" id="IPR011650">
    <property type="entry name" value="Peptidase_M20_dimer"/>
</dbReference>